<dbReference type="Gene3D" id="1.25.40.10">
    <property type="entry name" value="Tetratricopeptide repeat domain"/>
    <property type="match status" value="1"/>
</dbReference>
<evidence type="ECO:0000313" key="2">
    <source>
        <dbReference type="EMBL" id="PON96372.1"/>
    </source>
</evidence>
<dbReference type="InterPro" id="IPR002885">
    <property type="entry name" value="PPR_rpt"/>
</dbReference>
<keyword evidence="1" id="KW-0677">Repeat</keyword>
<dbReference type="PANTHER" id="PTHR47926">
    <property type="entry name" value="PENTATRICOPEPTIDE REPEAT-CONTAINING PROTEIN"/>
    <property type="match status" value="1"/>
</dbReference>
<dbReference type="OrthoDB" id="1190450at2759"/>
<name>A0A2P5FF18_TREOI</name>
<dbReference type="InterPro" id="IPR046960">
    <property type="entry name" value="PPR_At4g14850-like_plant"/>
</dbReference>
<evidence type="ECO:0000256" key="1">
    <source>
        <dbReference type="ARBA" id="ARBA00022737"/>
    </source>
</evidence>
<dbReference type="InterPro" id="IPR011990">
    <property type="entry name" value="TPR-like_helical_dom_sf"/>
</dbReference>
<organism evidence="2 3">
    <name type="scientific">Trema orientale</name>
    <name type="common">Charcoal tree</name>
    <name type="synonym">Celtis orientalis</name>
    <dbReference type="NCBI Taxonomy" id="63057"/>
    <lineage>
        <taxon>Eukaryota</taxon>
        <taxon>Viridiplantae</taxon>
        <taxon>Streptophyta</taxon>
        <taxon>Embryophyta</taxon>
        <taxon>Tracheophyta</taxon>
        <taxon>Spermatophyta</taxon>
        <taxon>Magnoliopsida</taxon>
        <taxon>eudicotyledons</taxon>
        <taxon>Gunneridae</taxon>
        <taxon>Pentapetalae</taxon>
        <taxon>rosids</taxon>
        <taxon>fabids</taxon>
        <taxon>Rosales</taxon>
        <taxon>Cannabaceae</taxon>
        <taxon>Trema</taxon>
    </lineage>
</organism>
<evidence type="ECO:0000313" key="3">
    <source>
        <dbReference type="Proteomes" id="UP000237000"/>
    </source>
</evidence>
<dbReference type="EMBL" id="JXTC01000039">
    <property type="protein sequence ID" value="PON96372.1"/>
    <property type="molecule type" value="Genomic_DNA"/>
</dbReference>
<dbReference type="InParanoid" id="A0A2P5FF18"/>
<keyword evidence="3" id="KW-1185">Reference proteome</keyword>
<proteinExistence type="predicted"/>
<dbReference type="Proteomes" id="UP000237000">
    <property type="component" value="Unassembled WGS sequence"/>
</dbReference>
<dbReference type="Pfam" id="PF01535">
    <property type="entry name" value="PPR"/>
    <property type="match status" value="2"/>
</dbReference>
<protein>
    <submittedName>
        <fullName evidence="2">Pentatricopeptide repeat</fullName>
    </submittedName>
</protein>
<dbReference type="GO" id="GO:0009451">
    <property type="term" value="P:RNA modification"/>
    <property type="evidence" value="ECO:0007669"/>
    <property type="project" value="InterPro"/>
</dbReference>
<sequence length="96" mass="10737">MALLVEAPTFCERTRSEDVGMWPSTKLQGTPLCPLTGIECDAFVNNAIMDTYGKCGKLVNAVNIFECLLTRHVVFWTSIMAAYFQHGNFEEGFEPL</sequence>
<gene>
    <name evidence="2" type="ORF">TorRG33x02_079610</name>
</gene>
<dbReference type="AlphaFoldDB" id="A0A2P5FF18"/>
<dbReference type="STRING" id="63057.A0A2P5FF18"/>
<dbReference type="GO" id="GO:0003723">
    <property type="term" value="F:RNA binding"/>
    <property type="evidence" value="ECO:0007669"/>
    <property type="project" value="InterPro"/>
</dbReference>
<accession>A0A2P5FF18</accession>
<comment type="caution">
    <text evidence="2">The sequence shown here is derived from an EMBL/GenBank/DDBJ whole genome shotgun (WGS) entry which is preliminary data.</text>
</comment>
<reference evidence="3" key="1">
    <citation type="submission" date="2016-06" db="EMBL/GenBank/DDBJ databases">
        <title>Parallel loss of symbiosis genes in relatives of nitrogen-fixing non-legume Parasponia.</title>
        <authorList>
            <person name="Van Velzen R."/>
            <person name="Holmer R."/>
            <person name="Bu F."/>
            <person name="Rutten L."/>
            <person name="Van Zeijl A."/>
            <person name="Liu W."/>
            <person name="Santuari L."/>
            <person name="Cao Q."/>
            <person name="Sharma T."/>
            <person name="Shen D."/>
            <person name="Roswanjaya Y."/>
            <person name="Wardhani T."/>
            <person name="Kalhor M.S."/>
            <person name="Jansen J."/>
            <person name="Van den Hoogen J."/>
            <person name="Gungor B."/>
            <person name="Hartog M."/>
            <person name="Hontelez J."/>
            <person name="Verver J."/>
            <person name="Yang W.-C."/>
            <person name="Schijlen E."/>
            <person name="Repin R."/>
            <person name="Schilthuizen M."/>
            <person name="Schranz E."/>
            <person name="Heidstra R."/>
            <person name="Miyata K."/>
            <person name="Fedorova E."/>
            <person name="Kohlen W."/>
            <person name="Bisseling T."/>
            <person name="Smit S."/>
            <person name="Geurts R."/>
        </authorList>
    </citation>
    <scope>NUCLEOTIDE SEQUENCE [LARGE SCALE GENOMIC DNA]</scope>
    <source>
        <strain evidence="3">cv. RG33-2</strain>
    </source>
</reference>